<evidence type="ECO:0000313" key="2">
    <source>
        <dbReference type="Proteomes" id="UP000640531"/>
    </source>
</evidence>
<proteinExistence type="predicted"/>
<protein>
    <recommendedName>
        <fullName evidence="3">RiboL-PSP-HEPN domain-containing protein</fullName>
    </recommendedName>
</protein>
<organism evidence="1 2">
    <name type="scientific">Anabaena lutea FACHB-196</name>
    <dbReference type="NCBI Taxonomy" id="2692881"/>
    <lineage>
        <taxon>Bacteria</taxon>
        <taxon>Bacillati</taxon>
        <taxon>Cyanobacteriota</taxon>
        <taxon>Cyanophyceae</taxon>
        <taxon>Nostocales</taxon>
        <taxon>Nostocaceae</taxon>
        <taxon>Anabaena</taxon>
    </lineage>
</organism>
<name>A0ABR8FIE5_9NOST</name>
<keyword evidence="2" id="KW-1185">Reference proteome</keyword>
<sequence>MASQLTKMTDTSTHNQDNLTNISKILWDKVLKPDNSWKDNPKCSEIQQRLSYFNPNHLDTPEHIDKVIKCVIRGVRLTEEAINWYEPSIGGEKLTVYDKLRGVQWRLVIAYIGFEITTKALMNNFGGVLPSNVIIKFIKQSNLPSYNPLIPPNPKKKENLDKWLAKDEDAIAEFLGVISPKDKQLIKHWIVQSNSISSWEEAVQLARFFRNASAHGFLSAKKVQDWELKPGLSILADNLGEIMAAGLKKLI</sequence>
<dbReference type="EMBL" id="JACJST010000008">
    <property type="protein sequence ID" value="MBD2568466.1"/>
    <property type="molecule type" value="Genomic_DNA"/>
</dbReference>
<reference evidence="1 2" key="1">
    <citation type="journal article" date="2020" name="ISME J.">
        <title>Comparative genomics reveals insights into cyanobacterial evolution and habitat adaptation.</title>
        <authorList>
            <person name="Chen M.Y."/>
            <person name="Teng W.K."/>
            <person name="Zhao L."/>
            <person name="Hu C.X."/>
            <person name="Zhou Y.K."/>
            <person name="Han B.P."/>
            <person name="Song L.R."/>
            <person name="Shu W.S."/>
        </authorList>
    </citation>
    <scope>NUCLEOTIDE SEQUENCE [LARGE SCALE GENOMIC DNA]</scope>
    <source>
        <strain evidence="1 2">FACHB-196</strain>
    </source>
</reference>
<dbReference type="Proteomes" id="UP000640531">
    <property type="component" value="Unassembled WGS sequence"/>
</dbReference>
<gene>
    <name evidence="1" type="ORF">H6G59_11240</name>
</gene>
<evidence type="ECO:0000313" key="1">
    <source>
        <dbReference type="EMBL" id="MBD2568466.1"/>
    </source>
</evidence>
<accession>A0ABR8FIE5</accession>
<evidence type="ECO:0008006" key="3">
    <source>
        <dbReference type="Google" id="ProtNLM"/>
    </source>
</evidence>
<comment type="caution">
    <text evidence="1">The sequence shown here is derived from an EMBL/GenBank/DDBJ whole genome shotgun (WGS) entry which is preliminary data.</text>
</comment>